<proteinExistence type="predicted"/>
<name>A0ABT3DVD8_9XANT</name>
<protein>
    <submittedName>
        <fullName evidence="1">Uncharacterized protein</fullName>
    </submittedName>
</protein>
<evidence type="ECO:0000313" key="2">
    <source>
        <dbReference type="Proteomes" id="UP001320843"/>
    </source>
</evidence>
<dbReference type="RefSeq" id="WP_267122646.1">
    <property type="nucleotide sequence ID" value="NZ_JANFWR010000010.1"/>
</dbReference>
<gene>
    <name evidence="1" type="ORF">NB700_001795</name>
</gene>
<sequence>MSEVWRSLKHGGNWTPFERKVGVWLRRLLLLGLLCATLAWNGHMQRVGAENQVWRDWVNEQCRTGDRVRCMSYRDFAVKSGLAGNQFWLANPKLRAVARCAERKGWLHVVPMRLDYSDFAEQCRREL</sequence>
<evidence type="ECO:0000313" key="1">
    <source>
        <dbReference type="EMBL" id="MCW0399239.1"/>
    </source>
</evidence>
<keyword evidence="2" id="KW-1185">Reference proteome</keyword>
<reference evidence="1 2" key="1">
    <citation type="submission" date="2022-06" db="EMBL/GenBank/DDBJ databases">
        <title>Dynamics of rice microbiomes reveals core vertical transmitted seed endophytes.</title>
        <authorList>
            <person name="Liao K."/>
            <person name="Zhang X."/>
        </authorList>
    </citation>
    <scope>NUCLEOTIDE SEQUENCE [LARGE SCALE GENOMIC DNA]</scope>
    <source>
        <strain evidence="1 2">YT10-10-1</strain>
    </source>
</reference>
<comment type="caution">
    <text evidence="1">The sequence shown here is derived from an EMBL/GenBank/DDBJ whole genome shotgun (WGS) entry which is preliminary data.</text>
</comment>
<accession>A0ABT3DVD8</accession>
<dbReference type="EMBL" id="JANFWR010000010">
    <property type="protein sequence ID" value="MCW0399239.1"/>
    <property type="molecule type" value="Genomic_DNA"/>
</dbReference>
<dbReference type="Proteomes" id="UP001320843">
    <property type="component" value="Unassembled WGS sequence"/>
</dbReference>
<organism evidence="1 2">
    <name type="scientific">Xanthomonas sacchari</name>
    <dbReference type="NCBI Taxonomy" id="56458"/>
    <lineage>
        <taxon>Bacteria</taxon>
        <taxon>Pseudomonadati</taxon>
        <taxon>Pseudomonadota</taxon>
        <taxon>Gammaproteobacteria</taxon>
        <taxon>Lysobacterales</taxon>
        <taxon>Lysobacteraceae</taxon>
        <taxon>Xanthomonas</taxon>
    </lineage>
</organism>